<sequence>MRFGYWTPTFGGWLRNDPDEGVPATFAYVRDLAAAAEASGFALTLVPELNLNDIKGPSGPVLDATAVAAGLAATTHELEIMLAVRPAFHPPALTARQLATIQDAAAGRLSLNIVSAWWAEEARQYGVPFGDHDARYAVTREYVEVLRGLWQHTPYSFDGAHYAFDGTHLEPKPVSAPLIYAGGESEAGREAITEFADAYVTHGGTVTELEEKIRDMRRRRSEVGRPDLAHIGMSAFVVVRDTEEEAQEEVRRITAVTEGPAYDSYRAFVENSNLDVEVALADYSVSNRGLRPNLVGTPETVAGRIRDFEAVGVDTLLLQFSPPLEDLERFGRQVIPLVDGGTA</sequence>
<keyword evidence="7" id="KW-1185">Reference proteome</keyword>
<dbReference type="GO" id="GO:0008726">
    <property type="term" value="F:alkanesulfonate monooxygenase activity"/>
    <property type="evidence" value="ECO:0007669"/>
    <property type="project" value="UniProtKB-EC"/>
</dbReference>
<dbReference type="KEGG" id="mlv:CVS47_02927"/>
<dbReference type="Pfam" id="PF00296">
    <property type="entry name" value="Bac_luciferase"/>
    <property type="match status" value="1"/>
</dbReference>
<evidence type="ECO:0000256" key="4">
    <source>
        <dbReference type="ARBA" id="ARBA00023033"/>
    </source>
</evidence>
<dbReference type="InterPro" id="IPR011251">
    <property type="entry name" value="Luciferase-like_dom"/>
</dbReference>
<evidence type="ECO:0000259" key="5">
    <source>
        <dbReference type="Pfam" id="PF00296"/>
    </source>
</evidence>
<dbReference type="EC" id="1.14.14.5" evidence="6"/>
<dbReference type="Proteomes" id="UP000276888">
    <property type="component" value="Chromosome"/>
</dbReference>
<dbReference type="SUPFAM" id="SSF51679">
    <property type="entry name" value="Bacterial luciferase-like"/>
    <property type="match status" value="1"/>
</dbReference>
<proteinExistence type="predicted"/>
<reference evidence="6 7" key="1">
    <citation type="submission" date="2018-08" db="EMBL/GenBank/DDBJ databases">
        <title>Microbacterium lemovicicum sp. nov., a bacterium isolated from a natural uranium-rich soil.</title>
        <authorList>
            <person name="ORTET P."/>
        </authorList>
    </citation>
    <scope>NUCLEOTIDE SEQUENCE [LARGE SCALE GENOMIC DNA]</scope>
    <source>
        <strain evidence="6 7">Viu22</strain>
    </source>
</reference>
<evidence type="ECO:0000313" key="7">
    <source>
        <dbReference type="Proteomes" id="UP000276888"/>
    </source>
</evidence>
<dbReference type="InterPro" id="IPR050172">
    <property type="entry name" value="SsuD_RutA_monooxygenase"/>
</dbReference>
<dbReference type="GO" id="GO:0046306">
    <property type="term" value="P:alkanesulfonate catabolic process"/>
    <property type="evidence" value="ECO:0007669"/>
    <property type="project" value="TreeGrafter"/>
</dbReference>
<evidence type="ECO:0000256" key="3">
    <source>
        <dbReference type="ARBA" id="ARBA00023002"/>
    </source>
</evidence>
<dbReference type="OrthoDB" id="9814695at2"/>
<dbReference type="AlphaFoldDB" id="A0A3Q9J5J3"/>
<keyword evidence="3 6" id="KW-0560">Oxidoreductase</keyword>
<dbReference type="Gene3D" id="3.20.20.30">
    <property type="entry name" value="Luciferase-like domain"/>
    <property type="match status" value="1"/>
</dbReference>
<evidence type="ECO:0000256" key="1">
    <source>
        <dbReference type="ARBA" id="ARBA00022630"/>
    </source>
</evidence>
<dbReference type="PANTHER" id="PTHR42847:SF4">
    <property type="entry name" value="ALKANESULFONATE MONOOXYGENASE-RELATED"/>
    <property type="match status" value="1"/>
</dbReference>
<accession>A0A3Q9J5J3</accession>
<protein>
    <submittedName>
        <fullName evidence="6">Alkanesulfonate monooxygenase</fullName>
        <ecNumber evidence="6">1.14.14.5</ecNumber>
    </submittedName>
</protein>
<feature type="domain" description="Luciferase-like" evidence="5">
    <location>
        <begin position="1"/>
        <end position="315"/>
    </location>
</feature>
<dbReference type="PANTHER" id="PTHR42847">
    <property type="entry name" value="ALKANESULFONATE MONOOXYGENASE"/>
    <property type="match status" value="1"/>
</dbReference>
<keyword evidence="4 6" id="KW-0503">Monooxygenase</keyword>
<dbReference type="EMBL" id="CP031423">
    <property type="protein sequence ID" value="AZS38274.1"/>
    <property type="molecule type" value="Genomic_DNA"/>
</dbReference>
<organism evidence="6 7">
    <name type="scientific">Microbacterium lemovicicum</name>
    <dbReference type="NCBI Taxonomy" id="1072463"/>
    <lineage>
        <taxon>Bacteria</taxon>
        <taxon>Bacillati</taxon>
        <taxon>Actinomycetota</taxon>
        <taxon>Actinomycetes</taxon>
        <taxon>Micrococcales</taxon>
        <taxon>Microbacteriaceae</taxon>
        <taxon>Microbacterium</taxon>
    </lineage>
</organism>
<name>A0A3Q9J5J3_9MICO</name>
<dbReference type="InterPro" id="IPR036661">
    <property type="entry name" value="Luciferase-like_sf"/>
</dbReference>
<evidence type="ECO:0000256" key="2">
    <source>
        <dbReference type="ARBA" id="ARBA00022643"/>
    </source>
</evidence>
<evidence type="ECO:0000313" key="6">
    <source>
        <dbReference type="EMBL" id="AZS38274.1"/>
    </source>
</evidence>
<dbReference type="RefSeq" id="WP_127096725.1">
    <property type="nucleotide sequence ID" value="NZ_CP031423.1"/>
</dbReference>
<keyword evidence="1" id="KW-0285">Flavoprotein</keyword>
<gene>
    <name evidence="6" type="primary">ssuD</name>
    <name evidence="6" type="ORF">CVS47_02927</name>
</gene>
<keyword evidence="2" id="KW-0288">FMN</keyword>